<proteinExistence type="predicted"/>
<dbReference type="OrthoDB" id="5288210at2"/>
<sequence length="453" mass="52652">MKILLAQNNHKIKDRLNLYLDNLPTNVDVYEVSSYGELEERLSQDPSIDITISCHMSAKLEGMKISGLLLNGHQSDLIVNTTESLEDSLEYKAFSKLDSRGQIIQNDINCESFHNLILDILKKRRNLNFQYAEEEYRKVRLSYFLRFNKVLCDVFIKINDDKYVKVLRKDDIYTRDDLQRYREKNIKFLYINSEDYDDFGASLATTPFLIEDRNLDPKYLDDAVVNTLDIVHEMVLESGLTDEVVNLVDYTAYQIESSLSSDRILNRLLSILKDRKDYLLDHSYMIAYFSNSICSHMEWDSEEIRKKLSYAAILQDVCLSDAKMAMVMNLQKPEMTEYTPEQIAHYQSHPEQIANIVKANDTIPLNVDEILLSQHEKPEGNGFPRGLSHHRVSQLSAVFIVAHAFVDELYREEFDLTKIPVIIKRMEKRFSVGNYRKPLEGLINVFQKSIEVA</sequence>
<dbReference type="PATRIC" id="fig|862908.3.peg.615"/>
<dbReference type="Gene3D" id="1.10.3210.10">
    <property type="entry name" value="Hypothetical protein af1432"/>
    <property type="match status" value="1"/>
</dbReference>
<dbReference type="EMBL" id="FQ312005">
    <property type="protein sequence ID" value="CBW25547.1"/>
    <property type="molecule type" value="Genomic_DNA"/>
</dbReference>
<dbReference type="Proteomes" id="UP000008963">
    <property type="component" value="Chromosome"/>
</dbReference>
<dbReference type="PANTHER" id="PTHR43155:SF2">
    <property type="entry name" value="CYCLIC DI-GMP PHOSPHODIESTERASE PA4108"/>
    <property type="match status" value="1"/>
</dbReference>
<gene>
    <name evidence="1" type="ordered locus">BMS_0640</name>
</gene>
<name>E1X575_HALMS</name>
<keyword evidence="2" id="KW-1185">Reference proteome</keyword>
<protein>
    <recommendedName>
        <fullName evidence="3">HD-GYP domain-containing protein</fullName>
    </recommendedName>
</protein>
<dbReference type="SUPFAM" id="SSF109604">
    <property type="entry name" value="HD-domain/PDEase-like"/>
    <property type="match status" value="1"/>
</dbReference>
<dbReference type="AlphaFoldDB" id="E1X575"/>
<dbReference type="STRING" id="862908.BMS_0640"/>
<dbReference type="PANTHER" id="PTHR43155">
    <property type="entry name" value="CYCLIC DI-GMP PHOSPHODIESTERASE PA4108-RELATED"/>
    <property type="match status" value="1"/>
</dbReference>
<evidence type="ECO:0000313" key="1">
    <source>
        <dbReference type="EMBL" id="CBW25547.1"/>
    </source>
</evidence>
<reference evidence="2" key="1">
    <citation type="journal article" date="2013" name="ISME J.">
        <title>A small predatory core genome in the divergent marine Bacteriovorax marinus SJ and the terrestrial Bdellovibrio bacteriovorus.</title>
        <authorList>
            <person name="Crossman L.C."/>
            <person name="Chen H."/>
            <person name="Cerdeno-Tarraga A.M."/>
            <person name="Brooks K."/>
            <person name="Quail M.A."/>
            <person name="Pineiro S.A."/>
            <person name="Hobley L."/>
            <person name="Sockett R.E."/>
            <person name="Bentley S.D."/>
            <person name="Parkhill J."/>
            <person name="Williams H.N."/>
            <person name="Stine O.C."/>
        </authorList>
    </citation>
    <scope>NUCLEOTIDE SEQUENCE [LARGE SCALE GENOMIC DNA]</scope>
    <source>
        <strain evidence="2">ATCC BAA-682 / DSM 15412 / SJ</strain>
    </source>
</reference>
<evidence type="ECO:0000313" key="2">
    <source>
        <dbReference type="Proteomes" id="UP000008963"/>
    </source>
</evidence>
<dbReference type="eggNOG" id="COG2206">
    <property type="taxonomic scope" value="Bacteria"/>
</dbReference>
<dbReference type="Pfam" id="PF13487">
    <property type="entry name" value="HD_5"/>
    <property type="match status" value="1"/>
</dbReference>
<dbReference type="HOGENOM" id="CLU_602393_0_0_7"/>
<accession>E1X575</accession>
<dbReference type="RefSeq" id="WP_014243333.1">
    <property type="nucleotide sequence ID" value="NC_016620.1"/>
</dbReference>
<organism evidence="1 2">
    <name type="scientific">Halobacteriovorax marinus (strain ATCC BAA-682 / DSM 15412 / SJ)</name>
    <name type="common">Bacteriovorax marinus</name>
    <dbReference type="NCBI Taxonomy" id="862908"/>
    <lineage>
        <taxon>Bacteria</taxon>
        <taxon>Pseudomonadati</taxon>
        <taxon>Bdellovibrionota</taxon>
        <taxon>Bacteriovoracia</taxon>
        <taxon>Bacteriovoracales</taxon>
        <taxon>Halobacteriovoraceae</taxon>
        <taxon>Halobacteriovorax</taxon>
    </lineage>
</organism>
<evidence type="ECO:0008006" key="3">
    <source>
        <dbReference type="Google" id="ProtNLM"/>
    </source>
</evidence>
<dbReference type="KEGG" id="bmx:BMS_0640"/>